<reference evidence="3" key="1">
    <citation type="submission" date="2018-03" db="EMBL/GenBank/DDBJ databases">
        <authorList>
            <person name="Rodrigo-Torres L."/>
            <person name="Arahal R. D."/>
            <person name="Lucena T."/>
        </authorList>
    </citation>
    <scope>NUCLEOTIDE SEQUENCE [LARGE SCALE GENOMIC DNA]</scope>
    <source>
        <strain evidence="3">CECT 8504</strain>
    </source>
</reference>
<protein>
    <submittedName>
        <fullName evidence="2">Putative GST-like protein YibF</fullName>
    </submittedName>
</protein>
<dbReference type="InterPro" id="IPR004045">
    <property type="entry name" value="Glutathione_S-Trfase_N"/>
</dbReference>
<dbReference type="SUPFAM" id="SSF52833">
    <property type="entry name" value="Thioredoxin-like"/>
    <property type="match status" value="1"/>
</dbReference>
<proteinExistence type="predicted"/>
<evidence type="ECO:0000313" key="2">
    <source>
        <dbReference type="EMBL" id="SPJ22993.1"/>
    </source>
</evidence>
<dbReference type="Proteomes" id="UP000244912">
    <property type="component" value="Unassembled WGS sequence"/>
</dbReference>
<evidence type="ECO:0000259" key="1">
    <source>
        <dbReference type="PROSITE" id="PS50404"/>
    </source>
</evidence>
<dbReference type="InterPro" id="IPR036282">
    <property type="entry name" value="Glutathione-S-Trfase_C_sf"/>
</dbReference>
<dbReference type="Gene3D" id="3.40.30.10">
    <property type="entry name" value="Glutaredoxin"/>
    <property type="match status" value="1"/>
</dbReference>
<keyword evidence="3" id="KW-1185">Reference proteome</keyword>
<feature type="domain" description="GST N-terminal" evidence="1">
    <location>
        <begin position="1"/>
        <end position="81"/>
    </location>
</feature>
<name>A0A2R8BS38_9RHOB</name>
<dbReference type="Gene3D" id="1.20.1050.10">
    <property type="match status" value="1"/>
</dbReference>
<dbReference type="EMBL" id="ONZF01000002">
    <property type="protein sequence ID" value="SPJ22993.1"/>
    <property type="molecule type" value="Genomic_DNA"/>
</dbReference>
<dbReference type="PROSITE" id="PS50404">
    <property type="entry name" value="GST_NTER"/>
    <property type="match status" value="1"/>
</dbReference>
<accession>A0A2R8BS38</accession>
<gene>
    <name evidence="2" type="primary">yibF_1</name>
    <name evidence="2" type="ORF">PAA8504_00795</name>
</gene>
<dbReference type="CDD" id="cd03049">
    <property type="entry name" value="GST_N_3"/>
    <property type="match status" value="1"/>
</dbReference>
<sequence length="200" mass="22193">MMDLYHAAASPFVRKVMVTLHETDQLGDVKIVPSAQTPLSPNPANQNPLGKIPCLTRPDGPALYDSRVICRYLAHRAGASLYPESRIWDVLTLEATGDGIMDAAVLMVYEWRVRPEGMQVPEFVEAQWAKITRALDTLENRWLSHLAGPLDMGQIAIGCALPYLDFRHPDRDWRATRPGLAAFAARMADRPSFTATPPDA</sequence>
<dbReference type="InterPro" id="IPR036249">
    <property type="entry name" value="Thioredoxin-like_sf"/>
</dbReference>
<dbReference type="Pfam" id="PF13417">
    <property type="entry name" value="GST_N_3"/>
    <property type="match status" value="1"/>
</dbReference>
<evidence type="ECO:0000313" key="3">
    <source>
        <dbReference type="Proteomes" id="UP000244912"/>
    </source>
</evidence>
<dbReference type="AlphaFoldDB" id="A0A2R8BS38"/>
<dbReference type="CDD" id="cd03205">
    <property type="entry name" value="GST_C_6"/>
    <property type="match status" value="1"/>
</dbReference>
<dbReference type="Pfam" id="PF13410">
    <property type="entry name" value="GST_C_2"/>
    <property type="match status" value="1"/>
</dbReference>
<organism evidence="2 3">
    <name type="scientific">Palleronia abyssalis</name>
    <dbReference type="NCBI Taxonomy" id="1501240"/>
    <lineage>
        <taxon>Bacteria</taxon>
        <taxon>Pseudomonadati</taxon>
        <taxon>Pseudomonadota</taxon>
        <taxon>Alphaproteobacteria</taxon>
        <taxon>Rhodobacterales</taxon>
        <taxon>Roseobacteraceae</taxon>
        <taxon>Palleronia</taxon>
    </lineage>
</organism>
<dbReference type="SUPFAM" id="SSF47616">
    <property type="entry name" value="GST C-terminal domain-like"/>
    <property type="match status" value="1"/>
</dbReference>